<dbReference type="InterPro" id="IPR043720">
    <property type="entry name" value="DUF5661"/>
</dbReference>
<gene>
    <name evidence="1" type="ORF">LCGC14_0925750</name>
</gene>
<proteinExistence type="predicted"/>
<reference evidence="1" key="1">
    <citation type="journal article" date="2015" name="Nature">
        <title>Complex archaea that bridge the gap between prokaryotes and eukaryotes.</title>
        <authorList>
            <person name="Spang A."/>
            <person name="Saw J.H."/>
            <person name="Jorgensen S.L."/>
            <person name="Zaremba-Niedzwiedzka K."/>
            <person name="Martijn J."/>
            <person name="Lind A.E."/>
            <person name="van Eijk R."/>
            <person name="Schleper C."/>
            <person name="Guy L."/>
            <person name="Ettema T.J."/>
        </authorList>
    </citation>
    <scope>NUCLEOTIDE SEQUENCE</scope>
</reference>
<comment type="caution">
    <text evidence="1">The sequence shown here is derived from an EMBL/GenBank/DDBJ whole genome shotgun (WGS) entry which is preliminary data.</text>
</comment>
<dbReference type="Pfam" id="PF18905">
    <property type="entry name" value="DUF5661"/>
    <property type="match status" value="1"/>
</dbReference>
<organism evidence="1">
    <name type="scientific">marine sediment metagenome</name>
    <dbReference type="NCBI Taxonomy" id="412755"/>
    <lineage>
        <taxon>unclassified sequences</taxon>
        <taxon>metagenomes</taxon>
        <taxon>ecological metagenomes</taxon>
    </lineage>
</organism>
<protein>
    <submittedName>
        <fullName evidence="1">Uncharacterized protein</fullName>
    </submittedName>
</protein>
<name>A0A0F9NPI5_9ZZZZ</name>
<accession>A0A0F9NPI5</accession>
<dbReference type="EMBL" id="LAZR01003151">
    <property type="protein sequence ID" value="KKN21390.1"/>
    <property type="molecule type" value="Genomic_DNA"/>
</dbReference>
<sequence length="74" mass="8674">MRITKSQAIRVGNKLGVDWKKVDIKEFTMGMNVELEHKDVTEGSYEKTGKIVLAHLREWDDYYSRLKVMEKGSR</sequence>
<dbReference type="AlphaFoldDB" id="A0A0F9NPI5"/>
<evidence type="ECO:0000313" key="1">
    <source>
        <dbReference type="EMBL" id="KKN21390.1"/>
    </source>
</evidence>